<evidence type="ECO:0000313" key="8">
    <source>
        <dbReference type="EMBL" id="KAJ3833443.1"/>
    </source>
</evidence>
<feature type="transmembrane region" description="Helical" evidence="6">
    <location>
        <begin position="485"/>
        <end position="509"/>
    </location>
</feature>
<dbReference type="PANTHER" id="PTHR23502:SF60">
    <property type="entry name" value="MAJOR FACILITATOR SUPERFAMILY (MFS) PROFILE DOMAIN-CONTAINING PROTEIN-RELATED"/>
    <property type="match status" value="1"/>
</dbReference>
<dbReference type="GO" id="GO:0022857">
    <property type="term" value="F:transmembrane transporter activity"/>
    <property type="evidence" value="ECO:0007669"/>
    <property type="project" value="InterPro"/>
</dbReference>
<reference evidence="8" key="1">
    <citation type="submission" date="2022-08" db="EMBL/GenBank/DDBJ databases">
        <authorList>
            <consortium name="DOE Joint Genome Institute"/>
            <person name="Min B."/>
            <person name="Riley R."/>
            <person name="Sierra-Patev S."/>
            <person name="Naranjo-Ortiz M."/>
            <person name="Looney B."/>
            <person name="Konkel Z."/>
            <person name="Slot J.C."/>
            <person name="Sakamoto Y."/>
            <person name="Steenwyk J.L."/>
            <person name="Rokas A."/>
            <person name="Carro J."/>
            <person name="Camarero S."/>
            <person name="Ferreira P."/>
            <person name="Molpeceres G."/>
            <person name="Ruiz-Duenas F.J."/>
            <person name="Serrano A."/>
            <person name="Henrissat B."/>
            <person name="Drula E."/>
            <person name="Hughes K.W."/>
            <person name="Mata J.L."/>
            <person name="Ishikawa N.K."/>
            <person name="Vargas-Isla R."/>
            <person name="Ushijima S."/>
            <person name="Smith C.A."/>
            <person name="Ahrendt S."/>
            <person name="Andreopoulos W."/>
            <person name="He G."/>
            <person name="Labutti K."/>
            <person name="Lipzen A."/>
            <person name="Ng V."/>
            <person name="Sandor L."/>
            <person name="Barry K."/>
            <person name="Martinez A.T."/>
            <person name="Xiao Y."/>
            <person name="Gibbons J.G."/>
            <person name="Terashima K."/>
            <person name="Hibbett D.S."/>
            <person name="Grigoriev I.V."/>
        </authorList>
    </citation>
    <scope>NUCLEOTIDE SEQUENCE</scope>
    <source>
        <strain evidence="8">TFB9207</strain>
    </source>
</reference>
<evidence type="ECO:0000259" key="7">
    <source>
        <dbReference type="PROSITE" id="PS50850"/>
    </source>
</evidence>
<organism evidence="8 9">
    <name type="scientific">Lentinula raphanica</name>
    <dbReference type="NCBI Taxonomy" id="153919"/>
    <lineage>
        <taxon>Eukaryota</taxon>
        <taxon>Fungi</taxon>
        <taxon>Dikarya</taxon>
        <taxon>Basidiomycota</taxon>
        <taxon>Agaricomycotina</taxon>
        <taxon>Agaricomycetes</taxon>
        <taxon>Agaricomycetidae</taxon>
        <taxon>Agaricales</taxon>
        <taxon>Marasmiineae</taxon>
        <taxon>Omphalotaceae</taxon>
        <taxon>Lentinula</taxon>
    </lineage>
</organism>
<dbReference type="PROSITE" id="PS50850">
    <property type="entry name" value="MFS"/>
    <property type="match status" value="1"/>
</dbReference>
<gene>
    <name evidence="8" type="ORF">F5878DRAFT_632767</name>
</gene>
<accession>A0AA38NZR9</accession>
<feature type="transmembrane region" description="Helical" evidence="6">
    <location>
        <begin position="426"/>
        <end position="447"/>
    </location>
</feature>
<name>A0AA38NZR9_9AGAR</name>
<keyword evidence="4 6" id="KW-0472">Membrane</keyword>
<protein>
    <submittedName>
        <fullName evidence="8">MFS polyamine transporter</fullName>
    </submittedName>
</protein>
<evidence type="ECO:0000313" key="9">
    <source>
        <dbReference type="Proteomes" id="UP001163846"/>
    </source>
</evidence>
<feature type="transmembrane region" description="Helical" evidence="6">
    <location>
        <begin position="182"/>
        <end position="204"/>
    </location>
</feature>
<dbReference type="PANTHER" id="PTHR23502">
    <property type="entry name" value="MAJOR FACILITATOR SUPERFAMILY"/>
    <property type="match status" value="1"/>
</dbReference>
<comment type="subcellular location">
    <subcellularLocation>
        <location evidence="1">Membrane</location>
        <topology evidence="1">Multi-pass membrane protein</topology>
    </subcellularLocation>
</comment>
<evidence type="ECO:0000256" key="5">
    <source>
        <dbReference type="SAM" id="MobiDB-lite"/>
    </source>
</evidence>
<feature type="compositionally biased region" description="Basic and acidic residues" evidence="5">
    <location>
        <begin position="37"/>
        <end position="53"/>
    </location>
</feature>
<dbReference type="GO" id="GO:0016020">
    <property type="term" value="C:membrane"/>
    <property type="evidence" value="ECO:0007669"/>
    <property type="project" value="UniProtKB-SubCell"/>
</dbReference>
<evidence type="ECO:0000256" key="1">
    <source>
        <dbReference type="ARBA" id="ARBA00004141"/>
    </source>
</evidence>
<feature type="transmembrane region" description="Helical" evidence="6">
    <location>
        <begin position="387"/>
        <end position="405"/>
    </location>
</feature>
<feature type="transmembrane region" description="Helical" evidence="6">
    <location>
        <begin position="121"/>
        <end position="145"/>
    </location>
</feature>
<dbReference type="InterPro" id="IPR011701">
    <property type="entry name" value="MFS"/>
</dbReference>
<feature type="transmembrane region" description="Helical" evidence="6">
    <location>
        <begin position="524"/>
        <end position="544"/>
    </location>
</feature>
<dbReference type="CDD" id="cd17323">
    <property type="entry name" value="MFS_Tpo1_MDR_like"/>
    <property type="match status" value="1"/>
</dbReference>
<sequence>MPAHGHDEDAQAQAGLDEKHSLEAAQSPTTIVDGEDVDRRSIKLQRPQDDKPRTSSTNTLNLQNTVVVDWDGPDDPKNPKNWPKSRKWAATLIVALFTFVSPVASAMIAPGSQQVADEFGITSNVVLDMITSIFVLGFAIGPLFMGPLSELYGRSRVVQLGNAFFLVWNFACGFAQNQTQIIIFRFFAGIGGSAPLTIGGAVIGDTFHPEERGRAIAMYALGPMIGPAAGPVIGAWIAARVSWRWVGRISGFSMQSYLDIVSRNPQFWSTTIFDVAVQAVGLFLLQETFAPVLLERKAQKLAQSARTDAEKGTGKVFTTIYENESRSWKYIIQTALIRPFVMFVREPILQYLGVYMAFIYGIFYLFITTMPDIFTINYHESIGIMGLNYLALGLGMVFASWFNSRTMDKIYMYFKGRNQGIGEPEYRVPTIVPASIFFPAGIFITGWAAQAHVHWFVVDLGIFFVGASMILAFQAIQIYIVDVFTLYAASGIASVSCLRSFCGFGFPLFAEAMFDSLGYGKGCSILGCVAIVIGCPAPWILWFYGRRIRSGSKFARKAVT</sequence>
<dbReference type="Pfam" id="PF07690">
    <property type="entry name" value="MFS_1"/>
    <property type="match status" value="1"/>
</dbReference>
<dbReference type="Gene3D" id="1.20.1250.20">
    <property type="entry name" value="MFS general substrate transporter like domains"/>
    <property type="match status" value="1"/>
</dbReference>
<feature type="transmembrane region" description="Helical" evidence="6">
    <location>
        <begin position="216"/>
        <end position="239"/>
    </location>
</feature>
<evidence type="ECO:0000256" key="2">
    <source>
        <dbReference type="ARBA" id="ARBA00022692"/>
    </source>
</evidence>
<feature type="transmembrane region" description="Helical" evidence="6">
    <location>
        <begin position="88"/>
        <end position="109"/>
    </location>
</feature>
<dbReference type="EMBL" id="MU806696">
    <property type="protein sequence ID" value="KAJ3833443.1"/>
    <property type="molecule type" value="Genomic_DNA"/>
</dbReference>
<feature type="region of interest" description="Disordered" evidence="5">
    <location>
        <begin position="1"/>
        <end position="62"/>
    </location>
</feature>
<dbReference type="InterPro" id="IPR020846">
    <property type="entry name" value="MFS_dom"/>
</dbReference>
<evidence type="ECO:0000256" key="6">
    <source>
        <dbReference type="SAM" id="Phobius"/>
    </source>
</evidence>
<keyword evidence="2 6" id="KW-0812">Transmembrane</keyword>
<evidence type="ECO:0000256" key="3">
    <source>
        <dbReference type="ARBA" id="ARBA00022989"/>
    </source>
</evidence>
<proteinExistence type="predicted"/>
<feature type="transmembrane region" description="Helical" evidence="6">
    <location>
        <begin position="348"/>
        <end position="367"/>
    </location>
</feature>
<keyword evidence="3 6" id="KW-1133">Transmembrane helix</keyword>
<evidence type="ECO:0000256" key="4">
    <source>
        <dbReference type="ARBA" id="ARBA00023136"/>
    </source>
</evidence>
<feature type="transmembrane region" description="Helical" evidence="6">
    <location>
        <begin position="453"/>
        <end position="473"/>
    </location>
</feature>
<dbReference type="SUPFAM" id="SSF103473">
    <property type="entry name" value="MFS general substrate transporter"/>
    <property type="match status" value="1"/>
</dbReference>
<feature type="domain" description="Major facilitator superfamily (MFS) profile" evidence="7">
    <location>
        <begin position="90"/>
        <end position="560"/>
    </location>
</feature>
<keyword evidence="9" id="KW-1185">Reference proteome</keyword>
<dbReference type="InterPro" id="IPR036259">
    <property type="entry name" value="MFS_trans_sf"/>
</dbReference>
<dbReference type="Proteomes" id="UP001163846">
    <property type="component" value="Unassembled WGS sequence"/>
</dbReference>
<dbReference type="FunFam" id="1.20.1250.20:FF:000011">
    <property type="entry name" value="MFS multidrug transporter, putative"/>
    <property type="match status" value="1"/>
</dbReference>
<comment type="caution">
    <text evidence="8">The sequence shown here is derived from an EMBL/GenBank/DDBJ whole genome shotgun (WGS) entry which is preliminary data.</text>
</comment>
<dbReference type="AlphaFoldDB" id="A0AA38NZR9"/>